<dbReference type="AlphaFoldDB" id="A0A840TNZ4"/>
<gene>
    <name evidence="2" type="ORF">HNQ92_004176</name>
</gene>
<dbReference type="Proteomes" id="UP000557307">
    <property type="component" value="Unassembled WGS sequence"/>
</dbReference>
<organism evidence="2 3">
    <name type="scientific">Rhabdobacter roseus</name>
    <dbReference type="NCBI Taxonomy" id="1655419"/>
    <lineage>
        <taxon>Bacteria</taxon>
        <taxon>Pseudomonadati</taxon>
        <taxon>Bacteroidota</taxon>
        <taxon>Cytophagia</taxon>
        <taxon>Cytophagales</taxon>
        <taxon>Cytophagaceae</taxon>
        <taxon>Rhabdobacter</taxon>
    </lineage>
</organism>
<keyword evidence="1" id="KW-1133">Transmembrane helix</keyword>
<keyword evidence="3" id="KW-1185">Reference proteome</keyword>
<proteinExistence type="predicted"/>
<comment type="caution">
    <text evidence="2">The sequence shown here is derived from an EMBL/GenBank/DDBJ whole genome shotgun (WGS) entry which is preliminary data.</text>
</comment>
<accession>A0A840TNZ4</accession>
<keyword evidence="1" id="KW-0472">Membrane</keyword>
<keyword evidence="1" id="KW-0812">Transmembrane</keyword>
<evidence type="ECO:0000313" key="2">
    <source>
        <dbReference type="EMBL" id="MBB5286016.1"/>
    </source>
</evidence>
<name>A0A840TNZ4_9BACT</name>
<sequence>MLTFLMSGLIHDMIYILPMLMKEIKFIFPFITVWFLIISIGILLSEYLRINFNKTSLLFRPIFHLGFLVSTFILTKYIDLAIG</sequence>
<feature type="transmembrane region" description="Helical" evidence="1">
    <location>
        <begin position="57"/>
        <end position="78"/>
    </location>
</feature>
<reference evidence="2 3" key="1">
    <citation type="submission" date="2020-08" db="EMBL/GenBank/DDBJ databases">
        <title>Genomic Encyclopedia of Type Strains, Phase IV (KMG-IV): sequencing the most valuable type-strain genomes for metagenomic binning, comparative biology and taxonomic classification.</title>
        <authorList>
            <person name="Goeker M."/>
        </authorList>
    </citation>
    <scope>NUCLEOTIDE SEQUENCE [LARGE SCALE GENOMIC DNA]</scope>
    <source>
        <strain evidence="2 3">DSM 105074</strain>
    </source>
</reference>
<dbReference type="EMBL" id="JACHGF010000007">
    <property type="protein sequence ID" value="MBB5286016.1"/>
    <property type="molecule type" value="Genomic_DNA"/>
</dbReference>
<evidence type="ECO:0000313" key="3">
    <source>
        <dbReference type="Proteomes" id="UP000557307"/>
    </source>
</evidence>
<feature type="transmembrane region" description="Helical" evidence="1">
    <location>
        <begin position="26"/>
        <end position="45"/>
    </location>
</feature>
<evidence type="ECO:0000256" key="1">
    <source>
        <dbReference type="SAM" id="Phobius"/>
    </source>
</evidence>
<protein>
    <submittedName>
        <fullName evidence="2">Uncharacterized protein</fullName>
    </submittedName>
</protein>